<dbReference type="RefSeq" id="WP_189363815.1">
    <property type="nucleotide sequence ID" value="NZ_BAAAVA010000033.1"/>
</dbReference>
<evidence type="ECO:0000313" key="3">
    <source>
        <dbReference type="Proteomes" id="UP001501423"/>
    </source>
</evidence>
<feature type="region of interest" description="Disordered" evidence="1">
    <location>
        <begin position="35"/>
        <end position="55"/>
    </location>
</feature>
<dbReference type="Proteomes" id="UP001501423">
    <property type="component" value="Unassembled WGS sequence"/>
</dbReference>
<reference evidence="2 3" key="1">
    <citation type="journal article" date="2019" name="Int. J. Syst. Evol. Microbiol.">
        <title>The Global Catalogue of Microorganisms (GCM) 10K type strain sequencing project: providing services to taxonomists for standard genome sequencing and annotation.</title>
        <authorList>
            <consortium name="The Broad Institute Genomics Platform"/>
            <consortium name="The Broad Institute Genome Sequencing Center for Infectious Disease"/>
            <person name="Wu L."/>
            <person name="Ma J."/>
        </authorList>
    </citation>
    <scope>NUCLEOTIDE SEQUENCE [LARGE SCALE GENOMIC DNA]</scope>
    <source>
        <strain evidence="2 3">JCM 9650</strain>
    </source>
</reference>
<organism evidence="2 3">
    <name type="scientific">Streptomyces erythrogriseus</name>
    <dbReference type="NCBI Taxonomy" id="284027"/>
    <lineage>
        <taxon>Bacteria</taxon>
        <taxon>Bacillati</taxon>
        <taxon>Actinomycetota</taxon>
        <taxon>Actinomycetes</taxon>
        <taxon>Kitasatosporales</taxon>
        <taxon>Streptomycetaceae</taxon>
        <taxon>Streptomyces</taxon>
        <taxon>Streptomyces griseoincarnatus group</taxon>
    </lineage>
</organism>
<comment type="caution">
    <text evidence="2">The sequence shown here is derived from an EMBL/GenBank/DDBJ whole genome shotgun (WGS) entry which is preliminary data.</text>
</comment>
<evidence type="ECO:0008006" key="4">
    <source>
        <dbReference type="Google" id="ProtNLM"/>
    </source>
</evidence>
<proteinExistence type="predicted"/>
<gene>
    <name evidence="2" type="ORF">GCM10010478_31210</name>
</gene>
<protein>
    <recommendedName>
        <fullName evidence="4">ClpX-type ZB domain-containing protein</fullName>
    </recommendedName>
</protein>
<keyword evidence="3" id="KW-1185">Reference proteome</keyword>
<evidence type="ECO:0000313" key="2">
    <source>
        <dbReference type="EMBL" id="GAA2928160.1"/>
    </source>
</evidence>
<evidence type="ECO:0000256" key="1">
    <source>
        <dbReference type="SAM" id="MobiDB-lite"/>
    </source>
</evidence>
<dbReference type="EMBL" id="BAAAVA010000033">
    <property type="protein sequence ID" value="GAA2928160.1"/>
    <property type="molecule type" value="Genomic_DNA"/>
</dbReference>
<sequence length="55" mass="6003">MAAASNRSVFTRSAARRMAGVHFCDSCAQVCDSARRARTQRRSAQRASAPHAPLR</sequence>
<name>A0ABN3WUA5_9ACTN</name>
<accession>A0ABN3WUA5</accession>